<dbReference type="Gene3D" id="1.20.1440.60">
    <property type="entry name" value="23S rRNA-intervening sequence"/>
    <property type="match status" value="1"/>
</dbReference>
<organism evidence="1 2">
    <name type="scientific">Roseimicrobium gellanilyticum</name>
    <dbReference type="NCBI Taxonomy" id="748857"/>
    <lineage>
        <taxon>Bacteria</taxon>
        <taxon>Pseudomonadati</taxon>
        <taxon>Verrucomicrobiota</taxon>
        <taxon>Verrucomicrobiia</taxon>
        <taxon>Verrucomicrobiales</taxon>
        <taxon>Verrucomicrobiaceae</taxon>
        <taxon>Roseimicrobium</taxon>
    </lineage>
</organism>
<proteinExistence type="predicted"/>
<dbReference type="OrthoDB" id="9800370at2"/>
<dbReference type="PANTHER" id="PTHR38471">
    <property type="entry name" value="FOUR HELIX BUNDLE PROTEIN"/>
    <property type="match status" value="1"/>
</dbReference>
<evidence type="ECO:0000313" key="1">
    <source>
        <dbReference type="EMBL" id="RBP47711.1"/>
    </source>
</evidence>
<evidence type="ECO:0000313" key="2">
    <source>
        <dbReference type="Proteomes" id="UP000253426"/>
    </source>
</evidence>
<dbReference type="SUPFAM" id="SSF158446">
    <property type="entry name" value="IVS-encoded protein-like"/>
    <property type="match status" value="1"/>
</dbReference>
<dbReference type="RefSeq" id="WP_113956627.1">
    <property type="nucleotide sequence ID" value="NZ_QNRR01000001.1"/>
</dbReference>
<accession>A0A366HTV1</accession>
<dbReference type="Pfam" id="PF05635">
    <property type="entry name" value="23S_rRNA_IVP"/>
    <property type="match status" value="1"/>
</dbReference>
<dbReference type="InterPro" id="IPR036583">
    <property type="entry name" value="23S_rRNA_IVS_sf"/>
</dbReference>
<sequence length="125" mass="14766">MANIRSFRDLIVWQKSMDATMEVFELSKKWPPEERFSLTDQIRRSSRSVPANISEAWRKRRYPAAWVSKLNDAEGESAETQTHLEIARRCTYITETDRARLDSLYEEILAMLVTMIDQPEKWAIR</sequence>
<keyword evidence="2" id="KW-1185">Reference proteome</keyword>
<dbReference type="CDD" id="cd16377">
    <property type="entry name" value="23S_rRNA_IVP_like"/>
    <property type="match status" value="1"/>
</dbReference>
<dbReference type="PANTHER" id="PTHR38471:SF2">
    <property type="entry name" value="FOUR HELIX BUNDLE PROTEIN"/>
    <property type="match status" value="1"/>
</dbReference>
<reference evidence="1 2" key="1">
    <citation type="submission" date="2018-06" db="EMBL/GenBank/DDBJ databases">
        <title>Genomic Encyclopedia of Type Strains, Phase IV (KMG-IV): sequencing the most valuable type-strain genomes for metagenomic binning, comparative biology and taxonomic classification.</title>
        <authorList>
            <person name="Goeker M."/>
        </authorList>
    </citation>
    <scope>NUCLEOTIDE SEQUENCE [LARGE SCALE GENOMIC DNA]</scope>
    <source>
        <strain evidence="1 2">DSM 25532</strain>
    </source>
</reference>
<dbReference type="Proteomes" id="UP000253426">
    <property type="component" value="Unassembled WGS sequence"/>
</dbReference>
<gene>
    <name evidence="1" type="ORF">DES53_101510</name>
</gene>
<name>A0A366HTV1_9BACT</name>
<protein>
    <submittedName>
        <fullName evidence="1">Four helix bundle protein</fullName>
    </submittedName>
</protein>
<dbReference type="AlphaFoldDB" id="A0A366HTV1"/>
<dbReference type="EMBL" id="QNRR01000001">
    <property type="protein sequence ID" value="RBP47711.1"/>
    <property type="molecule type" value="Genomic_DNA"/>
</dbReference>
<dbReference type="NCBIfam" id="TIGR02436">
    <property type="entry name" value="four helix bundle protein"/>
    <property type="match status" value="1"/>
</dbReference>
<comment type="caution">
    <text evidence="1">The sequence shown here is derived from an EMBL/GenBank/DDBJ whole genome shotgun (WGS) entry which is preliminary data.</text>
</comment>
<dbReference type="InterPro" id="IPR012657">
    <property type="entry name" value="23S_rRNA-intervening_sequence"/>
</dbReference>